<dbReference type="Pfam" id="PF11815">
    <property type="entry name" value="DUF3336"/>
    <property type="match status" value="1"/>
</dbReference>
<dbReference type="Pfam" id="PF01734">
    <property type="entry name" value="Patatin"/>
    <property type="match status" value="1"/>
</dbReference>
<keyword evidence="7" id="KW-0812">Transmembrane</keyword>
<dbReference type="STRING" id="1287681.M7SXN2"/>
<keyword evidence="7" id="KW-0472">Membrane</keyword>
<dbReference type="InterPro" id="IPR016035">
    <property type="entry name" value="Acyl_Trfase/lysoPLipase"/>
</dbReference>
<dbReference type="PANTHER" id="PTHR14226:SF44">
    <property type="entry name" value="TRIACYLGLYCEROL LIPASE 3"/>
    <property type="match status" value="1"/>
</dbReference>
<dbReference type="AlphaFoldDB" id="M7SXN2"/>
<evidence type="ECO:0000313" key="10">
    <source>
        <dbReference type="Proteomes" id="UP000012174"/>
    </source>
</evidence>
<dbReference type="KEGG" id="ela:UCREL1_3689"/>
<dbReference type="HOGENOM" id="CLU_009031_5_0_1"/>
<evidence type="ECO:0000256" key="2">
    <source>
        <dbReference type="ARBA" id="ARBA00022801"/>
    </source>
</evidence>
<accession>M7SXN2</accession>
<comment type="function">
    <text evidence="1">Probable lipid hydrolase.</text>
</comment>
<feature type="compositionally biased region" description="Low complexity" evidence="6">
    <location>
        <begin position="625"/>
        <end position="634"/>
    </location>
</feature>
<dbReference type="PANTHER" id="PTHR14226">
    <property type="entry name" value="NEUROPATHY TARGET ESTERASE/SWISS CHEESE D.MELANOGASTER"/>
    <property type="match status" value="1"/>
</dbReference>
<dbReference type="SUPFAM" id="SSF52151">
    <property type="entry name" value="FabD/lysophospholipase-like"/>
    <property type="match status" value="1"/>
</dbReference>
<dbReference type="GO" id="GO:0006641">
    <property type="term" value="P:triglyceride metabolic process"/>
    <property type="evidence" value="ECO:0007669"/>
    <property type="project" value="UniProtKB-ARBA"/>
</dbReference>
<dbReference type="CDD" id="cd07229">
    <property type="entry name" value="Pat_TGL3_like"/>
    <property type="match status" value="1"/>
</dbReference>
<evidence type="ECO:0000313" key="9">
    <source>
        <dbReference type="EMBL" id="EMR69303.1"/>
    </source>
</evidence>
<feature type="transmembrane region" description="Helical" evidence="7">
    <location>
        <begin position="6"/>
        <end position="23"/>
    </location>
</feature>
<dbReference type="InterPro" id="IPR050301">
    <property type="entry name" value="NTE"/>
</dbReference>
<evidence type="ECO:0000256" key="1">
    <source>
        <dbReference type="ARBA" id="ARBA00002682"/>
    </source>
</evidence>
<reference evidence="10" key="1">
    <citation type="journal article" date="2013" name="Genome Announc.">
        <title>Draft genome sequence of the grapevine dieback fungus Eutypa lata UCR-EL1.</title>
        <authorList>
            <person name="Blanco-Ulate B."/>
            <person name="Rolshausen P.E."/>
            <person name="Cantu D."/>
        </authorList>
    </citation>
    <scope>NUCLEOTIDE SEQUENCE [LARGE SCALE GENOMIC DNA]</scope>
    <source>
        <strain evidence="10">UCR-EL1</strain>
    </source>
</reference>
<protein>
    <submittedName>
        <fullName evidence="9">Putative patatin-like phospholipase protein</fullName>
    </submittedName>
</protein>
<dbReference type="InterPro" id="IPR002641">
    <property type="entry name" value="PNPLA_dom"/>
</dbReference>
<keyword evidence="4" id="KW-0443">Lipid metabolism</keyword>
<keyword evidence="2" id="KW-0378">Hydrolase</keyword>
<evidence type="ECO:0000256" key="5">
    <source>
        <dbReference type="PROSITE-ProRule" id="PRU01161"/>
    </source>
</evidence>
<dbReference type="PROSITE" id="PS51635">
    <property type="entry name" value="PNPLA"/>
    <property type="match status" value="1"/>
</dbReference>
<keyword evidence="3" id="KW-0442">Lipid degradation</keyword>
<evidence type="ECO:0000256" key="3">
    <source>
        <dbReference type="ARBA" id="ARBA00022963"/>
    </source>
</evidence>
<proteinExistence type="predicted"/>
<evidence type="ECO:0000256" key="6">
    <source>
        <dbReference type="SAM" id="MobiDB-lite"/>
    </source>
</evidence>
<gene>
    <name evidence="9" type="ORF">UCREL1_3689</name>
</gene>
<dbReference type="GO" id="GO:0016042">
    <property type="term" value="P:lipid catabolic process"/>
    <property type="evidence" value="ECO:0007669"/>
    <property type="project" value="UniProtKB-KW"/>
</dbReference>
<keyword evidence="7" id="KW-1133">Transmembrane helix</keyword>
<dbReference type="Proteomes" id="UP000012174">
    <property type="component" value="Unassembled WGS sequence"/>
</dbReference>
<dbReference type="GO" id="GO:0004806">
    <property type="term" value="F:triacylglycerol lipase activity"/>
    <property type="evidence" value="ECO:0007669"/>
    <property type="project" value="InterPro"/>
</dbReference>
<evidence type="ECO:0000259" key="8">
    <source>
        <dbReference type="PROSITE" id="PS51635"/>
    </source>
</evidence>
<dbReference type="eggNOG" id="KOG2214">
    <property type="taxonomic scope" value="Eukaryota"/>
</dbReference>
<evidence type="ECO:0000256" key="4">
    <source>
        <dbReference type="ARBA" id="ARBA00023098"/>
    </source>
</evidence>
<name>M7SXN2_EUTLA</name>
<feature type="domain" description="PNPLA" evidence="8">
    <location>
        <begin position="194"/>
        <end position="395"/>
    </location>
</feature>
<dbReference type="Gene3D" id="3.40.1090.10">
    <property type="entry name" value="Cytosolic phospholipase A2 catalytic domain"/>
    <property type="match status" value="1"/>
</dbReference>
<feature type="compositionally biased region" description="Gly residues" evidence="6">
    <location>
        <begin position="653"/>
        <end position="669"/>
    </location>
</feature>
<sequence length="669" mass="73104">MKSAVKVLRAIFSMFLEVFLFWYRKFIGRWTKKGQVDEWLDALHNAETYEDWELAALQLDNLKGFNLWRNDPSSRSYDWMLINERLNSIITARATRDIGSLLELVRSGLVRNLGNITAPRLYNRAFAGTKYLVEEYTAQVAGAIEDIDACAPATPLQVHDDDDVYTQHVHNTLSTQRKLDFLHDSRQAFGRSTLVLQGGAIFGLCHLGVIKALFLRGLLPRIITGTATGALIATLVSIHTEEELPNVLDGNGIDLSAFEAHDQQVHGGLRTKAGSWFSRTGWETLIRRVKRFWREGYFLDVRVLEECVKANVGDLTFEEAYNRSKRVLNITIATEGQEGVPTLLNYITAPNVLIWTAAVASNASTPSLYGSRQTTVLCKDADGRVVPWAAAEAFRSWTHASEKDRKSPLMRITQLFNVNHFIVSQARPYLVPFLQSDMHGPSPPPSLLTRFFFSFSLPSGGGGGGGDGQMVTSHLFRVVGLELRHRLRQLDALGFLPVGIRRFLVDEEVPGGAPAATLTLVPDVAPADFVKLLLDTPTHGAALDAWIRRGERSVWPAVAALTARCAVELELERAYQRARRLKAGGLRRKGSTAGAAAPPASGEVEGLGVRAGGVVDRGVSGGQVQLQHQQQQGQDALATAAVFDDDDGNDYSSGGGGGVVGDKVGPGVG</sequence>
<dbReference type="EMBL" id="KB706105">
    <property type="protein sequence ID" value="EMR69303.1"/>
    <property type="molecule type" value="Genomic_DNA"/>
</dbReference>
<dbReference type="OrthoDB" id="10049244at2759"/>
<feature type="region of interest" description="Disordered" evidence="6">
    <location>
        <begin position="625"/>
        <end position="669"/>
    </location>
</feature>
<dbReference type="OMA" id="SWTHASE"/>
<evidence type="ECO:0000256" key="7">
    <source>
        <dbReference type="SAM" id="Phobius"/>
    </source>
</evidence>
<comment type="caution">
    <text evidence="5">Lacks conserved residue(s) required for the propagation of feature annotation.</text>
</comment>
<dbReference type="InterPro" id="IPR021771">
    <property type="entry name" value="Triacylglycerol_lipase_N"/>
</dbReference>
<keyword evidence="10" id="KW-1185">Reference proteome</keyword>
<organism evidence="9 10">
    <name type="scientific">Eutypa lata (strain UCR-EL1)</name>
    <name type="common">Grapevine dieback disease fungus</name>
    <name type="synonym">Eutypa armeniacae</name>
    <dbReference type="NCBI Taxonomy" id="1287681"/>
    <lineage>
        <taxon>Eukaryota</taxon>
        <taxon>Fungi</taxon>
        <taxon>Dikarya</taxon>
        <taxon>Ascomycota</taxon>
        <taxon>Pezizomycotina</taxon>
        <taxon>Sordariomycetes</taxon>
        <taxon>Xylariomycetidae</taxon>
        <taxon>Xylariales</taxon>
        <taxon>Diatrypaceae</taxon>
        <taxon>Eutypa</taxon>
    </lineage>
</organism>